<accession>A0A2S9XBN0</accession>
<proteinExistence type="predicted"/>
<dbReference type="Proteomes" id="UP000237968">
    <property type="component" value="Unassembled WGS sequence"/>
</dbReference>
<protein>
    <recommendedName>
        <fullName evidence="4">AgmX/PglI C-terminal domain-containing protein</fullName>
    </recommendedName>
</protein>
<keyword evidence="3" id="KW-1185">Reference proteome</keyword>
<name>A0A2S9XBN0_9BACT</name>
<dbReference type="EMBL" id="PVNK01000288">
    <property type="protein sequence ID" value="PRP90267.1"/>
    <property type="molecule type" value="Genomic_DNA"/>
</dbReference>
<evidence type="ECO:0000313" key="3">
    <source>
        <dbReference type="Proteomes" id="UP000237968"/>
    </source>
</evidence>
<evidence type="ECO:0008006" key="4">
    <source>
        <dbReference type="Google" id="ProtNLM"/>
    </source>
</evidence>
<comment type="caution">
    <text evidence="2">The sequence shown here is derived from an EMBL/GenBank/DDBJ whole genome shotgun (WGS) entry which is preliminary data.</text>
</comment>
<gene>
    <name evidence="2" type="ORF">ENSA5_66110</name>
</gene>
<evidence type="ECO:0000256" key="1">
    <source>
        <dbReference type="SAM" id="MobiDB-lite"/>
    </source>
</evidence>
<dbReference type="RefSeq" id="WP_106395764.1">
    <property type="nucleotide sequence ID" value="NZ_PVNK01000288.1"/>
</dbReference>
<dbReference type="AlphaFoldDB" id="A0A2S9XBN0"/>
<dbReference type="NCBIfam" id="NF033768">
    <property type="entry name" value="myxo_SS_tail"/>
    <property type="match status" value="1"/>
</dbReference>
<dbReference type="InterPro" id="IPR049806">
    <property type="entry name" value="MasK-like_C"/>
</dbReference>
<organism evidence="2 3">
    <name type="scientific">Enhygromyxa salina</name>
    <dbReference type="NCBI Taxonomy" id="215803"/>
    <lineage>
        <taxon>Bacteria</taxon>
        <taxon>Pseudomonadati</taxon>
        <taxon>Myxococcota</taxon>
        <taxon>Polyangia</taxon>
        <taxon>Nannocystales</taxon>
        <taxon>Nannocystaceae</taxon>
        <taxon>Enhygromyxa</taxon>
    </lineage>
</organism>
<feature type="region of interest" description="Disordered" evidence="1">
    <location>
        <begin position="36"/>
        <end position="92"/>
    </location>
</feature>
<evidence type="ECO:0000313" key="2">
    <source>
        <dbReference type="EMBL" id="PRP90267.1"/>
    </source>
</evidence>
<reference evidence="2 3" key="1">
    <citation type="submission" date="2018-03" db="EMBL/GenBank/DDBJ databases">
        <title>Draft Genome Sequences of the Obligatory Marine Myxobacteria Enhygromyxa salina SWB005.</title>
        <authorList>
            <person name="Poehlein A."/>
            <person name="Moghaddam J.A."/>
            <person name="Harms H."/>
            <person name="Alanjari M."/>
            <person name="Koenig G.M."/>
            <person name="Daniel R."/>
            <person name="Schaeberle T.F."/>
        </authorList>
    </citation>
    <scope>NUCLEOTIDE SEQUENCE [LARGE SCALE GENOMIC DNA]</scope>
    <source>
        <strain evidence="2 3">SWB005</strain>
    </source>
</reference>
<feature type="compositionally biased region" description="Pro residues" evidence="1">
    <location>
        <begin position="58"/>
        <end position="70"/>
    </location>
</feature>
<sequence>MSTEQQNKIMVKMGVVGALVTAGAAAFFFLAAKSDAPPPAEATRGWAGDQVAVEAAPVPSPPSSPAPPPSVEGAGSDDPSAKAGSARAKRMARDLEREQIWSALARKHELEPEAPGSAAPSEAAAAALPKLDPEYIKSAIAEQLVPVAIECYESALEDEPELAGTVVTHFTIIGAEEVGGVVEDATIDEDSTLASPFVRECMRESLIAVTFEPPSDGGRVEVTYPFVFEPEAPDE</sequence>